<dbReference type="InterPro" id="IPR036217">
    <property type="entry name" value="MethylDNA_cys_MeTrfase_DNAb"/>
</dbReference>
<dbReference type="AlphaFoldDB" id="A0A1V8M6D5"/>
<comment type="catalytic activity">
    <reaction evidence="1">
        <text>a 4-O-methyl-thymidine in DNA + L-cysteinyl-[protein] = a thymidine in DNA + S-methyl-L-cysteinyl-[protein]</text>
        <dbReference type="Rhea" id="RHEA:53428"/>
        <dbReference type="Rhea" id="RHEA-COMP:10131"/>
        <dbReference type="Rhea" id="RHEA-COMP:10132"/>
        <dbReference type="Rhea" id="RHEA-COMP:13555"/>
        <dbReference type="Rhea" id="RHEA-COMP:13556"/>
        <dbReference type="ChEBI" id="CHEBI:29950"/>
        <dbReference type="ChEBI" id="CHEBI:82612"/>
        <dbReference type="ChEBI" id="CHEBI:137386"/>
        <dbReference type="ChEBI" id="CHEBI:137387"/>
        <dbReference type="EC" id="2.1.1.63"/>
    </reaction>
</comment>
<evidence type="ECO:0000256" key="4">
    <source>
        <dbReference type="ARBA" id="ARBA00022763"/>
    </source>
</evidence>
<dbReference type="STRING" id="1420851.AU255_03370"/>
<dbReference type="SUPFAM" id="SSF46767">
    <property type="entry name" value="Methylated DNA-protein cysteine methyltransferase, C-terminal domain"/>
    <property type="match status" value="1"/>
</dbReference>
<dbReference type="NCBIfam" id="TIGR00589">
    <property type="entry name" value="ogt"/>
    <property type="match status" value="1"/>
</dbReference>
<feature type="domain" description="Methylated-DNA-[protein]-cysteine S-methyltransferase DNA binding" evidence="7">
    <location>
        <begin position="85"/>
        <end position="166"/>
    </location>
</feature>
<comment type="caution">
    <text evidence="8">The sequence shown here is derived from an EMBL/GenBank/DDBJ whole genome shotgun (WGS) entry which is preliminary data.</text>
</comment>
<proteinExistence type="predicted"/>
<comment type="catalytic activity">
    <reaction evidence="6">
        <text>a 6-O-methyl-2'-deoxyguanosine in DNA + L-cysteinyl-[protein] = S-methyl-L-cysteinyl-[protein] + a 2'-deoxyguanosine in DNA</text>
        <dbReference type="Rhea" id="RHEA:24000"/>
        <dbReference type="Rhea" id="RHEA-COMP:10131"/>
        <dbReference type="Rhea" id="RHEA-COMP:10132"/>
        <dbReference type="Rhea" id="RHEA-COMP:11367"/>
        <dbReference type="Rhea" id="RHEA-COMP:11368"/>
        <dbReference type="ChEBI" id="CHEBI:29950"/>
        <dbReference type="ChEBI" id="CHEBI:82612"/>
        <dbReference type="ChEBI" id="CHEBI:85445"/>
        <dbReference type="ChEBI" id="CHEBI:85448"/>
        <dbReference type="EC" id="2.1.1.63"/>
    </reaction>
</comment>
<reference evidence="8 9" key="1">
    <citation type="submission" date="2015-12" db="EMBL/GenBank/DDBJ databases">
        <authorList>
            <person name="Shamseldin A."/>
            <person name="Moawad H."/>
            <person name="Abd El-Rahim W.M."/>
            <person name="Sadowsky M.J."/>
        </authorList>
    </citation>
    <scope>NUCLEOTIDE SEQUENCE [LARGE SCALE GENOMIC DNA]</scope>
    <source>
        <strain evidence="8 9">WF1</strain>
    </source>
</reference>
<dbReference type="GO" id="GO:0003908">
    <property type="term" value="F:methylated-DNA-[protein]-cysteine S-methyltransferase activity"/>
    <property type="evidence" value="ECO:0007669"/>
    <property type="project" value="UniProtKB-EC"/>
</dbReference>
<dbReference type="GO" id="GO:0006281">
    <property type="term" value="P:DNA repair"/>
    <property type="evidence" value="ECO:0007669"/>
    <property type="project" value="UniProtKB-KW"/>
</dbReference>
<dbReference type="RefSeq" id="WP_198942528.1">
    <property type="nucleotide sequence ID" value="NZ_LPUF01000001.1"/>
</dbReference>
<evidence type="ECO:0000259" key="7">
    <source>
        <dbReference type="Pfam" id="PF01035"/>
    </source>
</evidence>
<dbReference type="InterPro" id="IPR001497">
    <property type="entry name" value="MethylDNA_cys_MeTrfase_AS"/>
</dbReference>
<keyword evidence="3" id="KW-0808">Transferase</keyword>
<dbReference type="PANTHER" id="PTHR10815:SF13">
    <property type="entry name" value="METHYLATED-DNA--PROTEIN-CYSTEINE METHYLTRANSFERASE"/>
    <property type="match status" value="1"/>
</dbReference>
<dbReference type="EMBL" id="LPUF01000001">
    <property type="protein sequence ID" value="OQK16953.1"/>
    <property type="molecule type" value="Genomic_DNA"/>
</dbReference>
<evidence type="ECO:0000256" key="6">
    <source>
        <dbReference type="ARBA" id="ARBA00049348"/>
    </source>
</evidence>
<dbReference type="InterPro" id="IPR036388">
    <property type="entry name" value="WH-like_DNA-bd_sf"/>
</dbReference>
<evidence type="ECO:0000256" key="1">
    <source>
        <dbReference type="ARBA" id="ARBA00001286"/>
    </source>
</evidence>
<keyword evidence="4" id="KW-0227">DNA damage</keyword>
<dbReference type="Pfam" id="PF01035">
    <property type="entry name" value="DNA_binding_1"/>
    <property type="match status" value="1"/>
</dbReference>
<dbReference type="PROSITE" id="PS00374">
    <property type="entry name" value="MGMT"/>
    <property type="match status" value="1"/>
</dbReference>
<keyword evidence="5" id="KW-0234">DNA repair</keyword>
<evidence type="ECO:0000256" key="5">
    <source>
        <dbReference type="ARBA" id="ARBA00023204"/>
    </source>
</evidence>
<organism evidence="8 9">
    <name type="scientific">Methyloprofundus sedimenti</name>
    <dbReference type="NCBI Taxonomy" id="1420851"/>
    <lineage>
        <taxon>Bacteria</taxon>
        <taxon>Pseudomonadati</taxon>
        <taxon>Pseudomonadota</taxon>
        <taxon>Gammaproteobacteria</taxon>
        <taxon>Methylococcales</taxon>
        <taxon>Methylococcaceae</taxon>
        <taxon>Methyloprofundus</taxon>
    </lineage>
</organism>
<protein>
    <recommendedName>
        <fullName evidence="7">Methylated-DNA-[protein]-cysteine S-methyltransferase DNA binding domain-containing protein</fullName>
    </recommendedName>
</protein>
<name>A0A1V8M6D5_9GAMM</name>
<gene>
    <name evidence="8" type="ORF">AU255_03370</name>
</gene>
<keyword evidence="2" id="KW-0489">Methyltransferase</keyword>
<evidence type="ECO:0000313" key="9">
    <source>
        <dbReference type="Proteomes" id="UP000191980"/>
    </source>
</evidence>
<evidence type="ECO:0000256" key="2">
    <source>
        <dbReference type="ARBA" id="ARBA00022603"/>
    </source>
</evidence>
<dbReference type="GO" id="GO:0032259">
    <property type="term" value="P:methylation"/>
    <property type="evidence" value="ECO:0007669"/>
    <property type="project" value="UniProtKB-KW"/>
</dbReference>
<dbReference type="Gene3D" id="1.10.10.10">
    <property type="entry name" value="Winged helix-like DNA-binding domain superfamily/Winged helix DNA-binding domain"/>
    <property type="match status" value="1"/>
</dbReference>
<dbReference type="CDD" id="cd06445">
    <property type="entry name" value="ATase"/>
    <property type="match status" value="1"/>
</dbReference>
<accession>A0A1V8M6D5</accession>
<sequence>MSHSQLNWQTLEKPEPLLTYCYTTPAGSLAIQMRGKLLCKLQWLLAPPLEAERGASPTALEQQLNHYWLTGKIAISTALLQQGTEFQHKVWRALSLIPLGQTRTYGELAKELDTSPRALANACRQNPFPVIIPCHRVLAMTGIGGYAGASTGKLVKIKAALLQHEKMLIHDI</sequence>
<dbReference type="PANTHER" id="PTHR10815">
    <property type="entry name" value="METHYLATED-DNA--PROTEIN-CYSTEINE METHYLTRANSFERASE"/>
    <property type="match status" value="1"/>
</dbReference>
<dbReference type="Proteomes" id="UP000191980">
    <property type="component" value="Unassembled WGS sequence"/>
</dbReference>
<dbReference type="InterPro" id="IPR014048">
    <property type="entry name" value="MethylDNA_cys_MeTrfase_DNA-bd"/>
</dbReference>
<evidence type="ECO:0000256" key="3">
    <source>
        <dbReference type="ARBA" id="ARBA00022679"/>
    </source>
</evidence>
<evidence type="ECO:0000313" key="8">
    <source>
        <dbReference type="EMBL" id="OQK16953.1"/>
    </source>
</evidence>
<keyword evidence="9" id="KW-1185">Reference proteome</keyword>